<evidence type="ECO:0000313" key="2">
    <source>
        <dbReference type="EMBL" id="BAS80351.1"/>
    </source>
</evidence>
<proteinExistence type="predicted"/>
<evidence type="ECO:0000256" key="1">
    <source>
        <dbReference type="SAM" id="MobiDB-lite"/>
    </source>
</evidence>
<dbReference type="PaxDb" id="39947-A0A0P0VN53"/>
<reference evidence="2 3" key="2">
    <citation type="journal article" date="2013" name="Plant Cell Physiol.">
        <title>Rice Annotation Project Database (RAP-DB): an integrative and interactive database for rice genomics.</title>
        <authorList>
            <person name="Sakai H."/>
            <person name="Lee S.S."/>
            <person name="Tanaka T."/>
            <person name="Numa H."/>
            <person name="Kim J."/>
            <person name="Kawahara Y."/>
            <person name="Wakimoto H."/>
            <person name="Yang C.C."/>
            <person name="Iwamoto M."/>
            <person name="Abe T."/>
            <person name="Yamada Y."/>
            <person name="Muto A."/>
            <person name="Inokuchi H."/>
            <person name="Ikemura T."/>
            <person name="Matsumoto T."/>
            <person name="Sasaki T."/>
            <person name="Itoh T."/>
        </authorList>
    </citation>
    <scope>NUCLEOTIDE SEQUENCE [LARGE SCALE GENOMIC DNA]</scope>
    <source>
        <strain evidence="3">cv. Nipponbare</strain>
    </source>
</reference>
<reference evidence="2 3" key="3">
    <citation type="journal article" date="2013" name="Rice">
        <title>Improvement of the Oryza sativa Nipponbare reference genome using next generation sequence and optical map data.</title>
        <authorList>
            <person name="Kawahara Y."/>
            <person name="de la Bastide M."/>
            <person name="Hamilton J.P."/>
            <person name="Kanamori H."/>
            <person name="McCombie W.R."/>
            <person name="Ouyang S."/>
            <person name="Schwartz D.C."/>
            <person name="Tanaka T."/>
            <person name="Wu J."/>
            <person name="Zhou S."/>
            <person name="Childs K.L."/>
            <person name="Davidson R.M."/>
            <person name="Lin H."/>
            <person name="Quesada-Ocampo L."/>
            <person name="Vaillancourt B."/>
            <person name="Sakai H."/>
            <person name="Lee S.S."/>
            <person name="Kim J."/>
            <person name="Numa H."/>
            <person name="Itoh T."/>
            <person name="Buell C.R."/>
            <person name="Matsumoto T."/>
        </authorList>
    </citation>
    <scope>NUCLEOTIDE SEQUENCE [LARGE SCALE GENOMIC DNA]</scope>
    <source>
        <strain evidence="3">cv. Nipponbare</strain>
    </source>
</reference>
<protein>
    <submittedName>
        <fullName evidence="2">Os02g0688000 protein</fullName>
    </submittedName>
</protein>
<feature type="region of interest" description="Disordered" evidence="1">
    <location>
        <begin position="1"/>
        <end position="29"/>
    </location>
</feature>
<dbReference type="InParanoid" id="A0A0P0VN53"/>
<dbReference type="Proteomes" id="UP000059680">
    <property type="component" value="Chromosome 2"/>
</dbReference>
<evidence type="ECO:0000313" key="3">
    <source>
        <dbReference type="Proteomes" id="UP000059680"/>
    </source>
</evidence>
<dbReference type="EMBL" id="AP014958">
    <property type="protein sequence ID" value="BAS80351.1"/>
    <property type="molecule type" value="Genomic_DNA"/>
</dbReference>
<dbReference type="AlphaFoldDB" id="A0A0P0VN53"/>
<gene>
    <name evidence="2" type="ordered locus">Os02g0688000</name>
    <name evidence="2" type="ORF">OSNPB_020688000</name>
</gene>
<name>A0A0P0VN53_ORYSJ</name>
<sequence length="109" mass="12298">MHGLRTYFVHEAAEDRAPRPSRQPQQHDVAARAPLRLHEVVEELRPGLLLHAHVPAVSCDLLNRSEIQAQSTPLQRSRAMSILWCVRVFSSLTRSPGRRVEDHRIPAGG</sequence>
<accession>A0A0P0VN53</accession>
<reference evidence="3" key="1">
    <citation type="journal article" date="2005" name="Nature">
        <title>The map-based sequence of the rice genome.</title>
        <authorList>
            <consortium name="International rice genome sequencing project (IRGSP)"/>
            <person name="Matsumoto T."/>
            <person name="Wu J."/>
            <person name="Kanamori H."/>
            <person name="Katayose Y."/>
            <person name="Fujisawa M."/>
            <person name="Namiki N."/>
            <person name="Mizuno H."/>
            <person name="Yamamoto K."/>
            <person name="Antonio B.A."/>
            <person name="Baba T."/>
            <person name="Sakata K."/>
            <person name="Nagamura Y."/>
            <person name="Aoki H."/>
            <person name="Arikawa K."/>
            <person name="Arita K."/>
            <person name="Bito T."/>
            <person name="Chiden Y."/>
            <person name="Fujitsuka N."/>
            <person name="Fukunaka R."/>
            <person name="Hamada M."/>
            <person name="Harada C."/>
            <person name="Hayashi A."/>
            <person name="Hijishita S."/>
            <person name="Honda M."/>
            <person name="Hosokawa S."/>
            <person name="Ichikawa Y."/>
            <person name="Idonuma A."/>
            <person name="Iijima M."/>
            <person name="Ikeda M."/>
            <person name="Ikeno M."/>
            <person name="Ito K."/>
            <person name="Ito S."/>
            <person name="Ito T."/>
            <person name="Ito Y."/>
            <person name="Ito Y."/>
            <person name="Iwabuchi A."/>
            <person name="Kamiya K."/>
            <person name="Karasawa W."/>
            <person name="Kurita K."/>
            <person name="Katagiri S."/>
            <person name="Kikuta A."/>
            <person name="Kobayashi H."/>
            <person name="Kobayashi N."/>
            <person name="Machita K."/>
            <person name="Maehara T."/>
            <person name="Masukawa M."/>
            <person name="Mizubayashi T."/>
            <person name="Mukai Y."/>
            <person name="Nagasaki H."/>
            <person name="Nagata Y."/>
            <person name="Naito S."/>
            <person name="Nakashima M."/>
            <person name="Nakama Y."/>
            <person name="Nakamichi Y."/>
            <person name="Nakamura M."/>
            <person name="Meguro A."/>
            <person name="Negishi M."/>
            <person name="Ohta I."/>
            <person name="Ohta T."/>
            <person name="Okamoto M."/>
            <person name="Ono N."/>
            <person name="Saji S."/>
            <person name="Sakaguchi M."/>
            <person name="Sakai K."/>
            <person name="Shibata M."/>
            <person name="Shimokawa T."/>
            <person name="Song J."/>
            <person name="Takazaki Y."/>
            <person name="Terasawa K."/>
            <person name="Tsugane M."/>
            <person name="Tsuji K."/>
            <person name="Ueda S."/>
            <person name="Waki K."/>
            <person name="Yamagata H."/>
            <person name="Yamamoto M."/>
            <person name="Yamamoto S."/>
            <person name="Yamane H."/>
            <person name="Yoshiki S."/>
            <person name="Yoshihara R."/>
            <person name="Yukawa K."/>
            <person name="Zhong H."/>
            <person name="Yano M."/>
            <person name="Yuan Q."/>
            <person name="Ouyang S."/>
            <person name="Liu J."/>
            <person name="Jones K.M."/>
            <person name="Gansberger K."/>
            <person name="Moffat K."/>
            <person name="Hill J."/>
            <person name="Bera J."/>
            <person name="Fadrosh D."/>
            <person name="Jin S."/>
            <person name="Johri S."/>
            <person name="Kim M."/>
            <person name="Overton L."/>
            <person name="Reardon M."/>
            <person name="Tsitrin T."/>
            <person name="Vuong H."/>
            <person name="Weaver B."/>
            <person name="Ciecko A."/>
            <person name="Tallon L."/>
            <person name="Jackson J."/>
            <person name="Pai G."/>
            <person name="Aken S.V."/>
            <person name="Utterback T."/>
            <person name="Reidmuller S."/>
            <person name="Feldblyum T."/>
            <person name="Hsiao J."/>
            <person name="Zismann V."/>
            <person name="Iobst S."/>
            <person name="de Vazeille A.R."/>
            <person name="Buell C.R."/>
            <person name="Ying K."/>
            <person name="Li Y."/>
            <person name="Lu T."/>
            <person name="Huang Y."/>
            <person name="Zhao Q."/>
            <person name="Feng Q."/>
            <person name="Zhang L."/>
            <person name="Zhu J."/>
            <person name="Weng Q."/>
            <person name="Mu J."/>
            <person name="Lu Y."/>
            <person name="Fan D."/>
            <person name="Liu Y."/>
            <person name="Guan J."/>
            <person name="Zhang Y."/>
            <person name="Yu S."/>
            <person name="Liu X."/>
            <person name="Zhang Y."/>
            <person name="Hong G."/>
            <person name="Han B."/>
            <person name="Choisne N."/>
            <person name="Demange N."/>
            <person name="Orjeda G."/>
            <person name="Samain S."/>
            <person name="Cattolico L."/>
            <person name="Pelletier E."/>
            <person name="Couloux A."/>
            <person name="Segurens B."/>
            <person name="Wincker P."/>
            <person name="D'Hont A."/>
            <person name="Scarpelli C."/>
            <person name="Weissenbach J."/>
            <person name="Salanoubat M."/>
            <person name="Quetier F."/>
            <person name="Yu Y."/>
            <person name="Kim H.R."/>
            <person name="Rambo T."/>
            <person name="Currie J."/>
            <person name="Collura K."/>
            <person name="Luo M."/>
            <person name="Yang T."/>
            <person name="Ammiraju J.S.S."/>
            <person name="Engler F."/>
            <person name="Soderlund C."/>
            <person name="Wing R.A."/>
            <person name="Palmer L.E."/>
            <person name="de la Bastide M."/>
            <person name="Spiegel L."/>
            <person name="Nascimento L."/>
            <person name="Zutavern T."/>
            <person name="O'Shaughnessy A."/>
            <person name="Dike S."/>
            <person name="Dedhia N."/>
            <person name="Preston R."/>
            <person name="Balija V."/>
            <person name="McCombie W.R."/>
            <person name="Chow T."/>
            <person name="Chen H."/>
            <person name="Chung M."/>
            <person name="Chen C."/>
            <person name="Shaw J."/>
            <person name="Wu H."/>
            <person name="Hsiao K."/>
            <person name="Chao Y."/>
            <person name="Chu M."/>
            <person name="Cheng C."/>
            <person name="Hour A."/>
            <person name="Lee P."/>
            <person name="Lin S."/>
            <person name="Lin Y."/>
            <person name="Liou J."/>
            <person name="Liu S."/>
            <person name="Hsing Y."/>
            <person name="Raghuvanshi S."/>
            <person name="Mohanty A."/>
            <person name="Bharti A.K."/>
            <person name="Gaur A."/>
            <person name="Gupta V."/>
            <person name="Kumar D."/>
            <person name="Ravi V."/>
            <person name="Vij S."/>
            <person name="Kapur A."/>
            <person name="Khurana P."/>
            <person name="Khurana P."/>
            <person name="Khurana J.P."/>
            <person name="Tyagi A.K."/>
            <person name="Gaikwad K."/>
            <person name="Singh A."/>
            <person name="Dalal V."/>
            <person name="Srivastava S."/>
            <person name="Dixit A."/>
            <person name="Pal A.K."/>
            <person name="Ghazi I.A."/>
            <person name="Yadav M."/>
            <person name="Pandit A."/>
            <person name="Bhargava A."/>
            <person name="Sureshbabu K."/>
            <person name="Batra K."/>
            <person name="Sharma T.R."/>
            <person name="Mohapatra T."/>
            <person name="Singh N.K."/>
            <person name="Messing J."/>
            <person name="Nelson A.B."/>
            <person name="Fuks G."/>
            <person name="Kavchok S."/>
            <person name="Keizer G."/>
            <person name="Linton E."/>
            <person name="Llaca V."/>
            <person name="Song R."/>
            <person name="Tanyolac B."/>
            <person name="Young S."/>
            <person name="Ho-Il K."/>
            <person name="Hahn J.H."/>
            <person name="Sangsakoo G."/>
            <person name="Vanavichit A."/>
            <person name="de Mattos Luiz.A.T."/>
            <person name="Zimmer P.D."/>
            <person name="Malone G."/>
            <person name="Dellagostin O."/>
            <person name="de Oliveira A.C."/>
            <person name="Bevan M."/>
            <person name="Bancroft I."/>
            <person name="Minx P."/>
            <person name="Cordum H."/>
            <person name="Wilson R."/>
            <person name="Cheng Z."/>
            <person name="Jin W."/>
            <person name="Jiang J."/>
            <person name="Leong S.A."/>
            <person name="Iwama H."/>
            <person name="Gojobori T."/>
            <person name="Itoh T."/>
            <person name="Niimura Y."/>
            <person name="Fujii Y."/>
            <person name="Habara T."/>
            <person name="Sakai H."/>
            <person name="Sato Y."/>
            <person name="Wilson G."/>
            <person name="Kumar K."/>
            <person name="McCouch S."/>
            <person name="Juretic N."/>
            <person name="Hoen D."/>
            <person name="Wright S."/>
            <person name="Bruskiewich R."/>
            <person name="Bureau T."/>
            <person name="Miyao A."/>
            <person name="Hirochika H."/>
            <person name="Nishikawa T."/>
            <person name="Kadowaki K."/>
            <person name="Sugiura M."/>
            <person name="Burr B."/>
            <person name="Sasaki T."/>
        </authorList>
    </citation>
    <scope>NUCLEOTIDE SEQUENCE [LARGE SCALE GENOMIC DNA]</scope>
    <source>
        <strain evidence="3">cv. Nipponbare</strain>
    </source>
</reference>
<dbReference type="Gramene" id="Os02t0688000-00">
    <property type="protein sequence ID" value="Os02t0688000-00"/>
    <property type="gene ID" value="Os02g0688000"/>
</dbReference>
<keyword evidence="3" id="KW-1185">Reference proteome</keyword>
<organism evidence="2 3">
    <name type="scientific">Oryza sativa subsp. japonica</name>
    <name type="common">Rice</name>
    <dbReference type="NCBI Taxonomy" id="39947"/>
    <lineage>
        <taxon>Eukaryota</taxon>
        <taxon>Viridiplantae</taxon>
        <taxon>Streptophyta</taxon>
        <taxon>Embryophyta</taxon>
        <taxon>Tracheophyta</taxon>
        <taxon>Spermatophyta</taxon>
        <taxon>Magnoliopsida</taxon>
        <taxon>Liliopsida</taxon>
        <taxon>Poales</taxon>
        <taxon>Poaceae</taxon>
        <taxon>BOP clade</taxon>
        <taxon>Oryzoideae</taxon>
        <taxon>Oryzeae</taxon>
        <taxon>Oryzinae</taxon>
        <taxon>Oryza</taxon>
        <taxon>Oryza sativa</taxon>
    </lineage>
</organism>